<keyword evidence="3" id="KW-1133">Transmembrane helix</keyword>
<reference evidence="4 5" key="1">
    <citation type="journal article" date="2019" name="Sci. Rep.">
        <title>A high-quality genome of Eragrostis curvula grass provides insights into Poaceae evolution and supports new strategies to enhance forage quality.</title>
        <authorList>
            <person name="Carballo J."/>
            <person name="Santos B.A.C.M."/>
            <person name="Zappacosta D."/>
            <person name="Garbus I."/>
            <person name="Selva J.P."/>
            <person name="Gallo C.A."/>
            <person name="Diaz A."/>
            <person name="Albertini E."/>
            <person name="Caccamo M."/>
            <person name="Echenique V."/>
        </authorList>
    </citation>
    <scope>NUCLEOTIDE SEQUENCE [LARGE SCALE GENOMIC DNA]</scope>
    <source>
        <strain evidence="5">cv. Victoria</strain>
        <tissue evidence="4">Leaf</tissue>
    </source>
</reference>
<dbReference type="Pfam" id="PF01896">
    <property type="entry name" value="DNA_primase_S"/>
    <property type="match status" value="1"/>
</dbReference>
<dbReference type="EMBL" id="RWGY01000029">
    <property type="protein sequence ID" value="TVU18964.1"/>
    <property type="molecule type" value="Genomic_DNA"/>
</dbReference>
<dbReference type="Gramene" id="TVU18964">
    <property type="protein sequence ID" value="TVU18964"/>
    <property type="gene ID" value="EJB05_35087"/>
</dbReference>
<dbReference type="GO" id="GO:0003899">
    <property type="term" value="F:DNA-directed RNA polymerase activity"/>
    <property type="evidence" value="ECO:0007669"/>
    <property type="project" value="InterPro"/>
</dbReference>
<proteinExistence type="inferred from homology"/>
<dbReference type="Proteomes" id="UP000324897">
    <property type="component" value="Chromosome 7"/>
</dbReference>
<keyword evidence="3" id="KW-0472">Membrane</keyword>
<dbReference type="AlphaFoldDB" id="A0A5J9U5Y8"/>
<dbReference type="PANTHER" id="PTHR10536">
    <property type="entry name" value="DNA PRIMASE SMALL SUBUNIT"/>
    <property type="match status" value="1"/>
</dbReference>
<comment type="similarity">
    <text evidence="1 2">Belongs to the eukaryotic-type primase small subunit family.</text>
</comment>
<dbReference type="Gene3D" id="3.90.920.10">
    <property type="entry name" value="DNA primase, PRIM domain"/>
    <property type="match status" value="2"/>
</dbReference>
<gene>
    <name evidence="4" type="ORF">EJB05_35087</name>
</gene>
<dbReference type="OrthoDB" id="19606at2759"/>
<keyword evidence="2" id="KW-0235">DNA replication</keyword>
<sequence length="381" mass="43659">MEIDDQRQLVEVPAAVPEGFSADYLRVYYGKLLPYGDFFKWLSYGNDGKHPGCDQSYVGRREFSFTLENDIYLRFQSFDSAAELESSIKEKCPFKIDIGPVYSVDPSKRHAYAQSGNNVFVPVERELIFDIMILVSITYYGYTVVAVVSIAGSVIAKQENLAMNKGLLLLTTFESIRRSYTDVLKSFFEDKLLQTQQLFASEERCQKILDLIPDENVASELHDKWQGNRRSSISKEDDNVARWEQLKTTLQSGKNKGQGLRRCVEEIVFSYTYPRLDMEHFILKAPFCIHPKTGRVCVPIDPNNCDDFEHTAVPTLSQLLGELNAAGFQTDSENSWERMSLEKSIRFFRTSFLQPLLKACKEELESAYNAKLQQSKNSLNW</sequence>
<name>A0A5J9U5Y8_9POAL</name>
<comment type="caution">
    <text evidence="4">The sequence shown here is derived from an EMBL/GenBank/DDBJ whole genome shotgun (WGS) entry which is preliminary data.</text>
</comment>
<keyword evidence="3" id="KW-0812">Transmembrane</keyword>
<dbReference type="EC" id="2.7.7.-" evidence="2"/>
<keyword evidence="2" id="KW-0808">Transferase</keyword>
<accession>A0A5J9U5Y8</accession>
<evidence type="ECO:0000256" key="1">
    <source>
        <dbReference type="ARBA" id="ARBA00009762"/>
    </source>
</evidence>
<protein>
    <recommendedName>
        <fullName evidence="2">DNA primase</fullName>
        <ecNumber evidence="2">2.7.7.-</ecNumber>
    </recommendedName>
</protein>
<dbReference type="SUPFAM" id="SSF56747">
    <property type="entry name" value="Prim-pol domain"/>
    <property type="match status" value="2"/>
</dbReference>
<evidence type="ECO:0000256" key="3">
    <source>
        <dbReference type="SAM" id="Phobius"/>
    </source>
</evidence>
<evidence type="ECO:0000313" key="5">
    <source>
        <dbReference type="Proteomes" id="UP000324897"/>
    </source>
</evidence>
<evidence type="ECO:0000313" key="4">
    <source>
        <dbReference type="EMBL" id="TVU18964.1"/>
    </source>
</evidence>
<dbReference type="InterPro" id="IPR002755">
    <property type="entry name" value="DNA_primase_S"/>
</dbReference>
<dbReference type="GO" id="GO:0006269">
    <property type="term" value="P:DNA replication, synthesis of primer"/>
    <property type="evidence" value="ECO:0007669"/>
    <property type="project" value="UniProtKB-KW"/>
</dbReference>
<keyword evidence="2" id="KW-0240">DNA-directed RNA polymerase</keyword>
<organism evidence="4 5">
    <name type="scientific">Eragrostis curvula</name>
    <name type="common">weeping love grass</name>
    <dbReference type="NCBI Taxonomy" id="38414"/>
    <lineage>
        <taxon>Eukaryota</taxon>
        <taxon>Viridiplantae</taxon>
        <taxon>Streptophyta</taxon>
        <taxon>Embryophyta</taxon>
        <taxon>Tracheophyta</taxon>
        <taxon>Spermatophyta</taxon>
        <taxon>Magnoliopsida</taxon>
        <taxon>Liliopsida</taxon>
        <taxon>Poales</taxon>
        <taxon>Poaceae</taxon>
        <taxon>PACMAD clade</taxon>
        <taxon>Chloridoideae</taxon>
        <taxon>Eragrostideae</taxon>
        <taxon>Eragrostidinae</taxon>
        <taxon>Eragrostis</taxon>
    </lineage>
</organism>
<dbReference type="GO" id="GO:0000428">
    <property type="term" value="C:DNA-directed RNA polymerase complex"/>
    <property type="evidence" value="ECO:0007669"/>
    <property type="project" value="UniProtKB-KW"/>
</dbReference>
<evidence type="ECO:0000256" key="2">
    <source>
        <dbReference type="RuleBase" id="RU003514"/>
    </source>
</evidence>
<keyword evidence="5" id="KW-1185">Reference proteome</keyword>
<keyword evidence="2" id="KW-0639">Primosome</keyword>
<feature type="transmembrane region" description="Helical" evidence="3">
    <location>
        <begin position="131"/>
        <end position="156"/>
    </location>
</feature>
<keyword evidence="2" id="KW-0804">Transcription</keyword>